<keyword evidence="3" id="KW-1185">Reference proteome</keyword>
<feature type="region of interest" description="Disordered" evidence="1">
    <location>
        <begin position="1"/>
        <end position="27"/>
    </location>
</feature>
<proteinExistence type="predicted"/>
<feature type="region of interest" description="Disordered" evidence="1">
    <location>
        <begin position="34"/>
        <end position="53"/>
    </location>
</feature>
<protein>
    <submittedName>
        <fullName evidence="2">Uncharacterized protein</fullName>
    </submittedName>
</protein>
<evidence type="ECO:0000256" key="1">
    <source>
        <dbReference type="SAM" id="MobiDB-lite"/>
    </source>
</evidence>
<dbReference type="HOGENOM" id="CLU_3062470_0_0_11"/>
<dbReference type="PATRIC" id="fig|1348663.4.peg.3003"/>
<evidence type="ECO:0000313" key="3">
    <source>
        <dbReference type="Proteomes" id="UP000027178"/>
    </source>
</evidence>
<evidence type="ECO:0000313" key="2">
    <source>
        <dbReference type="EMBL" id="KDN85028.1"/>
    </source>
</evidence>
<comment type="caution">
    <text evidence="2">The sequence shown here is derived from an EMBL/GenBank/DDBJ whole genome shotgun (WGS) entry which is preliminary data.</text>
</comment>
<dbReference type="Proteomes" id="UP000027178">
    <property type="component" value="Unassembled WGS sequence"/>
</dbReference>
<dbReference type="AlphaFoldDB" id="A0A066YTZ6"/>
<organism evidence="2 3">
    <name type="scientific">Kitasatospora cheerisanensis KCTC 2395</name>
    <dbReference type="NCBI Taxonomy" id="1348663"/>
    <lineage>
        <taxon>Bacteria</taxon>
        <taxon>Bacillati</taxon>
        <taxon>Actinomycetota</taxon>
        <taxon>Actinomycetes</taxon>
        <taxon>Kitasatosporales</taxon>
        <taxon>Streptomycetaceae</taxon>
        <taxon>Kitasatospora</taxon>
    </lineage>
</organism>
<accession>A0A066YTZ6</accession>
<dbReference type="EMBL" id="JNBY01000087">
    <property type="protein sequence ID" value="KDN85028.1"/>
    <property type="molecule type" value="Genomic_DNA"/>
</dbReference>
<reference evidence="2 3" key="1">
    <citation type="submission" date="2014-05" db="EMBL/GenBank/DDBJ databases">
        <title>Draft Genome Sequence of Kitasatospora cheerisanensis KCTC 2395.</title>
        <authorList>
            <person name="Nam D.H."/>
        </authorList>
    </citation>
    <scope>NUCLEOTIDE SEQUENCE [LARGE SCALE GENOMIC DNA]</scope>
    <source>
        <strain evidence="2 3">KCTC 2395</strain>
    </source>
</reference>
<name>A0A066YTZ6_9ACTN</name>
<sequence length="53" mass="5504">MRFRTCVLPSSGFGYATTAGGSGEPHTAARWNVRTESRNPGHPPGSRSEGSAG</sequence>
<gene>
    <name evidence="2" type="ORF">KCH_31270</name>
</gene>